<dbReference type="CDD" id="cd00093">
    <property type="entry name" value="HTH_XRE"/>
    <property type="match status" value="1"/>
</dbReference>
<dbReference type="PATRIC" id="fig|363754.4.peg.222"/>
<dbReference type="PANTHER" id="PTHR46797:SF23">
    <property type="entry name" value="HTH-TYPE TRANSCRIPTIONAL REGULATOR SUTR"/>
    <property type="match status" value="1"/>
</dbReference>
<dbReference type="InterPro" id="IPR010359">
    <property type="entry name" value="IrrE_HExxH"/>
</dbReference>
<evidence type="ECO:0000256" key="4">
    <source>
        <dbReference type="ARBA" id="ARBA00023163"/>
    </source>
</evidence>
<accession>N6UAZ7</accession>
<dbReference type="PROSITE" id="PS50943">
    <property type="entry name" value="HTH_CROC1"/>
    <property type="match status" value="1"/>
</dbReference>
<keyword evidence="4" id="KW-0804">Transcription</keyword>
<dbReference type="SMART" id="SM00530">
    <property type="entry name" value="HTH_XRE"/>
    <property type="match status" value="1"/>
</dbReference>
<evidence type="ECO:0000256" key="1">
    <source>
        <dbReference type="ARBA" id="ARBA00007227"/>
    </source>
</evidence>
<keyword evidence="3" id="KW-0238">DNA-binding</keyword>
<dbReference type="EMBL" id="AQHN01000004">
    <property type="protein sequence ID" value="ENN89689.1"/>
    <property type="molecule type" value="Genomic_DNA"/>
</dbReference>
<dbReference type="Pfam" id="PF09856">
    <property type="entry name" value="ScfRs"/>
    <property type="match status" value="1"/>
</dbReference>
<evidence type="ECO:0000256" key="3">
    <source>
        <dbReference type="ARBA" id="ARBA00023125"/>
    </source>
</evidence>
<proteinExistence type="inferred from homology"/>
<dbReference type="PANTHER" id="PTHR46797">
    <property type="entry name" value="HTH-TYPE TRANSCRIPTIONAL REGULATOR"/>
    <property type="match status" value="1"/>
</dbReference>
<dbReference type="AlphaFoldDB" id="N6UAZ7"/>
<dbReference type="InterPro" id="IPR001387">
    <property type="entry name" value="Cro/C1-type_HTH"/>
</dbReference>
<organism evidence="6 7">
    <name type="scientific">Rhizobium freirei PRF 81</name>
    <dbReference type="NCBI Taxonomy" id="363754"/>
    <lineage>
        <taxon>Bacteria</taxon>
        <taxon>Pseudomonadati</taxon>
        <taxon>Pseudomonadota</taxon>
        <taxon>Alphaproteobacteria</taxon>
        <taxon>Hyphomicrobiales</taxon>
        <taxon>Rhizobiaceae</taxon>
        <taxon>Rhizobium/Agrobacterium group</taxon>
        <taxon>Rhizobium</taxon>
    </lineage>
</organism>
<dbReference type="SUPFAM" id="SSF47413">
    <property type="entry name" value="lambda repressor-like DNA-binding domains"/>
    <property type="match status" value="1"/>
</dbReference>
<name>N6UAZ7_9HYPH</name>
<evidence type="ECO:0000259" key="5">
    <source>
        <dbReference type="PROSITE" id="PS50943"/>
    </source>
</evidence>
<comment type="caution">
    <text evidence="6">The sequence shown here is derived from an EMBL/GenBank/DDBJ whole genome shotgun (WGS) entry which is preliminary data.</text>
</comment>
<evidence type="ECO:0000313" key="7">
    <source>
        <dbReference type="Proteomes" id="UP000012429"/>
    </source>
</evidence>
<comment type="similarity">
    <text evidence="1">Belongs to the short-chain fatty acyl-CoA assimilation regulator (ScfR) family.</text>
</comment>
<keyword evidence="2" id="KW-0805">Transcription regulation</keyword>
<reference evidence="6 7" key="1">
    <citation type="journal article" date="2012" name="BMC Genomics">
        <title>Genomic basis of broad host range and environmental adaptability of Rhizobium tropici CIAT 899 and Rhizobium sp. PRF 81 which are used in inoculants for common bean (Phaseolus vulgaris L.).</title>
        <authorList>
            <person name="Ormeno-Orrillo E."/>
            <person name="Menna P."/>
            <person name="Almeida L.G."/>
            <person name="Ollero F.J."/>
            <person name="Nicolas M.F."/>
            <person name="Pains Rodrigues E."/>
            <person name="Shigueyoshi Nakatani A."/>
            <person name="Silva Batista J.S."/>
            <person name="Oliveira Chueire L.M."/>
            <person name="Souza R.C."/>
            <person name="Ribeiro Vasconcelos A.T."/>
            <person name="Megias M."/>
            <person name="Hungria M."/>
            <person name="Martinez-Romero E."/>
        </authorList>
    </citation>
    <scope>NUCLEOTIDE SEQUENCE [LARGE SCALE GENOMIC DNA]</scope>
    <source>
        <strain evidence="6 7">PRF 81</strain>
    </source>
</reference>
<dbReference type="GO" id="GO:0005829">
    <property type="term" value="C:cytosol"/>
    <property type="evidence" value="ECO:0007669"/>
    <property type="project" value="TreeGrafter"/>
</dbReference>
<keyword evidence="7" id="KW-1185">Reference proteome</keyword>
<dbReference type="GO" id="GO:0003700">
    <property type="term" value="F:DNA-binding transcription factor activity"/>
    <property type="evidence" value="ECO:0007669"/>
    <property type="project" value="TreeGrafter"/>
</dbReference>
<dbReference type="InterPro" id="IPR010982">
    <property type="entry name" value="Lambda_DNA-bd_dom_sf"/>
</dbReference>
<sequence>MNAQICGLIKIQIDNCEVAKMAIGKLFIGRKVRELRLEHDATQSQFAERLGISLSYLNQIENNQRPVSAAVLLALADKYGLDIAELSTGETDRLMSALTEALGDPLFESYSPTLQELKLIAQNAPGFARALVSCHQAYRRNSEQLASLDDRLGRAAALEATPYDEVRDFFHYVDNYVQELDTMAEALAAKLGLQGGDGQPILTDYLDSRFGVRVVHGPSAMNAVRLYDPAGRVLTLNPYAPAETRTFQMAVQVAQLYASEAVENIVRQAGFRSEEAGEVCRIGLHNYFAGALLMPYQSFLKTARDLRHDIELLAARFGTSLEQVCHRLSTLQRPGMKGIPIFFARIDRAGNITKRHSATKLQFARFGAACPLWNAHQAFETPGRFIRQLAETPDGARYLCLATHVSKGVGGFRTQRSSHALALGCEISYASAFVYADDLNVTDKSAFEPIGISCRICERSNCASRAVPPLRRSISVDHNVREATPYQLS</sequence>
<evidence type="ECO:0000313" key="6">
    <source>
        <dbReference type="EMBL" id="ENN89689.1"/>
    </source>
</evidence>
<dbReference type="Pfam" id="PF06114">
    <property type="entry name" value="Peptidase_M78"/>
    <property type="match status" value="1"/>
</dbReference>
<dbReference type="PIRSF" id="PIRSF019251">
    <property type="entry name" value="Rv0465c"/>
    <property type="match status" value="1"/>
</dbReference>
<dbReference type="GO" id="GO:0003677">
    <property type="term" value="F:DNA binding"/>
    <property type="evidence" value="ECO:0007669"/>
    <property type="project" value="UniProtKB-KW"/>
</dbReference>
<dbReference type="Gene3D" id="1.10.260.40">
    <property type="entry name" value="lambda repressor-like DNA-binding domains"/>
    <property type="match status" value="1"/>
</dbReference>
<dbReference type="Pfam" id="PF01381">
    <property type="entry name" value="HTH_3"/>
    <property type="match status" value="1"/>
</dbReference>
<dbReference type="Proteomes" id="UP000012429">
    <property type="component" value="Unassembled WGS sequence"/>
</dbReference>
<feature type="domain" description="HTH cro/C1-type" evidence="5">
    <location>
        <begin position="32"/>
        <end position="86"/>
    </location>
</feature>
<dbReference type="InterPro" id="IPR018653">
    <property type="entry name" value="ScfR_C"/>
</dbReference>
<gene>
    <name evidence="6" type="ORF">RHSP_69777</name>
</gene>
<dbReference type="InterPro" id="IPR026281">
    <property type="entry name" value="HTH_RamB"/>
</dbReference>
<dbReference type="STRING" id="363754.RHSP_69777"/>
<protein>
    <recommendedName>
        <fullName evidence="5">HTH cro/C1-type domain-containing protein</fullName>
    </recommendedName>
</protein>
<dbReference type="InterPro" id="IPR050807">
    <property type="entry name" value="TransReg_Diox_bact_type"/>
</dbReference>
<evidence type="ECO:0000256" key="2">
    <source>
        <dbReference type="ARBA" id="ARBA00023015"/>
    </source>
</evidence>